<proteinExistence type="predicted"/>
<dbReference type="EMBL" id="CAAE01015898">
    <property type="protein sequence ID" value="CAG13464.1"/>
    <property type="molecule type" value="Genomic_DNA"/>
</dbReference>
<gene>
    <name evidence="1" type="ORF">GSTENG00037947001</name>
</gene>
<feature type="non-terminal residue" evidence="1">
    <location>
        <position position="1"/>
    </location>
</feature>
<dbReference type="AlphaFoldDB" id="Q4RDR8"/>
<dbReference type="KEGG" id="tng:GSTEN00037947G001"/>
<reference evidence="1" key="2">
    <citation type="submission" date="2004-02" db="EMBL/GenBank/DDBJ databases">
        <authorList>
            <consortium name="Genoscope"/>
            <consortium name="Whitehead Institute Centre for Genome Research"/>
        </authorList>
    </citation>
    <scope>NUCLEOTIDE SEQUENCE</scope>
</reference>
<protein>
    <submittedName>
        <fullName evidence="1">Chromosome undetermined SCAF15898, whole genome shotgun sequence</fullName>
    </submittedName>
</protein>
<name>Q4RDR8_TETNG</name>
<dbReference type="SUPFAM" id="SSF51569">
    <property type="entry name" value="Aldolase"/>
    <property type="match status" value="1"/>
</dbReference>
<organism evidence="1">
    <name type="scientific">Tetraodon nigroviridis</name>
    <name type="common">Spotted green pufferfish</name>
    <name type="synonym">Chelonodon nigroviridis</name>
    <dbReference type="NCBI Taxonomy" id="99883"/>
    <lineage>
        <taxon>Eukaryota</taxon>
        <taxon>Metazoa</taxon>
        <taxon>Chordata</taxon>
        <taxon>Craniata</taxon>
        <taxon>Vertebrata</taxon>
        <taxon>Euteleostomi</taxon>
        <taxon>Actinopterygii</taxon>
        <taxon>Neopterygii</taxon>
        <taxon>Teleostei</taxon>
        <taxon>Neoteleostei</taxon>
        <taxon>Acanthomorphata</taxon>
        <taxon>Eupercaria</taxon>
        <taxon>Tetraodontiformes</taxon>
        <taxon>Tetradontoidea</taxon>
        <taxon>Tetraodontidae</taxon>
        <taxon>Tetraodon</taxon>
    </lineage>
</organism>
<sequence length="27" mass="2963">GGDHPCFIIVEIGQNHQGDIEIAKKMI</sequence>
<evidence type="ECO:0000313" key="1">
    <source>
        <dbReference type="EMBL" id="CAG13464.1"/>
    </source>
</evidence>
<dbReference type="Gene3D" id="3.20.20.70">
    <property type="entry name" value="Aldolase class I"/>
    <property type="match status" value="1"/>
</dbReference>
<reference evidence="1" key="1">
    <citation type="journal article" date="2004" name="Nature">
        <title>Genome duplication in the teleost fish Tetraodon nigroviridis reveals the early vertebrate proto-karyotype.</title>
        <authorList>
            <person name="Jaillon O."/>
            <person name="Aury J.-M."/>
            <person name="Brunet F."/>
            <person name="Petit J.-L."/>
            <person name="Stange-Thomann N."/>
            <person name="Mauceli E."/>
            <person name="Bouneau L."/>
            <person name="Fischer C."/>
            <person name="Ozouf-Costaz C."/>
            <person name="Bernot A."/>
            <person name="Nicaud S."/>
            <person name="Jaffe D."/>
            <person name="Fisher S."/>
            <person name="Lutfalla G."/>
            <person name="Dossat C."/>
            <person name="Segurens B."/>
            <person name="Dasilva C."/>
            <person name="Salanoubat M."/>
            <person name="Levy M."/>
            <person name="Boudet N."/>
            <person name="Castellano S."/>
            <person name="Anthouard V."/>
            <person name="Jubin C."/>
            <person name="Castelli V."/>
            <person name="Katinka M."/>
            <person name="Vacherie B."/>
            <person name="Biemont C."/>
            <person name="Skalli Z."/>
            <person name="Cattolico L."/>
            <person name="Poulain J."/>
            <person name="De Berardinis V."/>
            <person name="Cruaud C."/>
            <person name="Duprat S."/>
            <person name="Brottier P."/>
            <person name="Coutanceau J.-P."/>
            <person name="Gouzy J."/>
            <person name="Parra G."/>
            <person name="Lardier G."/>
            <person name="Chapple C."/>
            <person name="McKernan K.J."/>
            <person name="McEwan P."/>
            <person name="Bosak S."/>
            <person name="Kellis M."/>
            <person name="Volff J.-N."/>
            <person name="Guigo R."/>
            <person name="Zody M.C."/>
            <person name="Mesirov J."/>
            <person name="Lindblad-Toh K."/>
            <person name="Birren B."/>
            <person name="Nusbaum C."/>
            <person name="Kahn D."/>
            <person name="Robinson-Rechavi M."/>
            <person name="Laudet V."/>
            <person name="Schachter V."/>
            <person name="Quetier F."/>
            <person name="Saurin W."/>
            <person name="Scarpelli C."/>
            <person name="Wincker P."/>
            <person name="Lander E.S."/>
            <person name="Weissenbach J."/>
            <person name="Roest Crollius H."/>
        </authorList>
    </citation>
    <scope>NUCLEOTIDE SEQUENCE [LARGE SCALE GENOMIC DNA]</scope>
</reference>
<feature type="non-terminal residue" evidence="1">
    <location>
        <position position="27"/>
    </location>
</feature>
<accession>Q4RDR8</accession>
<dbReference type="InterPro" id="IPR013785">
    <property type="entry name" value="Aldolase_TIM"/>
</dbReference>